<organism evidence="8 9">
    <name type="scientific">Candidatus Coatesbacteria bacterium RBG_13_66_14</name>
    <dbReference type="NCBI Taxonomy" id="1817816"/>
    <lineage>
        <taxon>Bacteria</taxon>
        <taxon>Candidatus Coatesiibacteriota</taxon>
    </lineage>
</organism>
<dbReference type="InterPro" id="IPR039425">
    <property type="entry name" value="RNA_pol_sigma-70-like"/>
</dbReference>
<feature type="region of interest" description="Disordered" evidence="5">
    <location>
        <begin position="1"/>
        <end position="30"/>
    </location>
</feature>
<dbReference type="EMBL" id="MFAF01000150">
    <property type="protein sequence ID" value="OGD71464.1"/>
    <property type="molecule type" value="Genomic_DNA"/>
</dbReference>
<accession>A0A1F5EWE4</accession>
<evidence type="ECO:0000256" key="1">
    <source>
        <dbReference type="ARBA" id="ARBA00010641"/>
    </source>
</evidence>
<comment type="similarity">
    <text evidence="1">Belongs to the sigma-70 factor family. ECF subfamily.</text>
</comment>
<evidence type="ECO:0008006" key="10">
    <source>
        <dbReference type="Google" id="ProtNLM"/>
    </source>
</evidence>
<dbReference type="Pfam" id="PF08281">
    <property type="entry name" value="Sigma70_r4_2"/>
    <property type="match status" value="1"/>
</dbReference>
<evidence type="ECO:0000256" key="3">
    <source>
        <dbReference type="ARBA" id="ARBA00023082"/>
    </source>
</evidence>
<dbReference type="SUPFAM" id="SSF88946">
    <property type="entry name" value="Sigma2 domain of RNA polymerase sigma factors"/>
    <property type="match status" value="1"/>
</dbReference>
<protein>
    <recommendedName>
        <fullName evidence="10">Sigma-70 family RNA polymerase sigma factor</fullName>
    </recommendedName>
</protein>
<evidence type="ECO:0000259" key="7">
    <source>
        <dbReference type="Pfam" id="PF08281"/>
    </source>
</evidence>
<keyword evidence="2" id="KW-0805">Transcription regulation</keyword>
<dbReference type="PANTHER" id="PTHR43133">
    <property type="entry name" value="RNA POLYMERASE ECF-TYPE SIGMA FACTO"/>
    <property type="match status" value="1"/>
</dbReference>
<proteinExistence type="inferred from homology"/>
<dbReference type="NCBIfam" id="TIGR02937">
    <property type="entry name" value="sigma70-ECF"/>
    <property type="match status" value="1"/>
</dbReference>
<dbReference type="CDD" id="cd06171">
    <property type="entry name" value="Sigma70_r4"/>
    <property type="match status" value="1"/>
</dbReference>
<dbReference type="InterPro" id="IPR014284">
    <property type="entry name" value="RNA_pol_sigma-70_dom"/>
</dbReference>
<dbReference type="InterPro" id="IPR013325">
    <property type="entry name" value="RNA_pol_sigma_r2"/>
</dbReference>
<feature type="region of interest" description="Disordered" evidence="5">
    <location>
        <begin position="113"/>
        <end position="138"/>
    </location>
</feature>
<comment type="caution">
    <text evidence="8">The sequence shown here is derived from an EMBL/GenBank/DDBJ whole genome shotgun (WGS) entry which is preliminary data.</text>
</comment>
<evidence type="ECO:0000256" key="5">
    <source>
        <dbReference type="SAM" id="MobiDB-lite"/>
    </source>
</evidence>
<feature type="domain" description="RNA polymerase sigma-70 region 2" evidence="6">
    <location>
        <begin position="40"/>
        <end position="107"/>
    </location>
</feature>
<evidence type="ECO:0000259" key="6">
    <source>
        <dbReference type="Pfam" id="PF04542"/>
    </source>
</evidence>
<dbReference type="Proteomes" id="UP000177187">
    <property type="component" value="Unassembled WGS sequence"/>
</dbReference>
<dbReference type="GO" id="GO:0003677">
    <property type="term" value="F:DNA binding"/>
    <property type="evidence" value="ECO:0007669"/>
    <property type="project" value="InterPro"/>
</dbReference>
<reference evidence="8 9" key="1">
    <citation type="journal article" date="2016" name="Nat. Commun.">
        <title>Thousands of microbial genomes shed light on interconnected biogeochemical processes in an aquifer system.</title>
        <authorList>
            <person name="Anantharaman K."/>
            <person name="Brown C.T."/>
            <person name="Hug L.A."/>
            <person name="Sharon I."/>
            <person name="Castelle C.J."/>
            <person name="Probst A.J."/>
            <person name="Thomas B.C."/>
            <person name="Singh A."/>
            <person name="Wilkins M.J."/>
            <person name="Karaoz U."/>
            <person name="Brodie E.L."/>
            <person name="Williams K.H."/>
            <person name="Hubbard S.S."/>
            <person name="Banfield J.F."/>
        </authorList>
    </citation>
    <scope>NUCLEOTIDE SEQUENCE [LARGE SCALE GENOMIC DNA]</scope>
</reference>
<feature type="domain" description="RNA polymerase sigma factor 70 region 4 type 2" evidence="7">
    <location>
        <begin position="148"/>
        <end position="199"/>
    </location>
</feature>
<dbReference type="SUPFAM" id="SSF88659">
    <property type="entry name" value="Sigma3 and sigma4 domains of RNA polymerase sigma factors"/>
    <property type="match status" value="1"/>
</dbReference>
<gene>
    <name evidence="8" type="ORF">A2Y64_07110</name>
</gene>
<name>A0A1F5EWE4_9BACT</name>
<evidence type="ECO:0000256" key="4">
    <source>
        <dbReference type="ARBA" id="ARBA00023163"/>
    </source>
</evidence>
<dbReference type="Gene3D" id="1.10.10.10">
    <property type="entry name" value="Winged helix-like DNA-binding domain superfamily/Winged helix DNA-binding domain"/>
    <property type="match status" value="1"/>
</dbReference>
<dbReference type="STRING" id="1817816.A2Y64_07110"/>
<dbReference type="GO" id="GO:0006352">
    <property type="term" value="P:DNA-templated transcription initiation"/>
    <property type="evidence" value="ECO:0007669"/>
    <property type="project" value="InterPro"/>
</dbReference>
<evidence type="ECO:0000313" key="9">
    <source>
        <dbReference type="Proteomes" id="UP000177187"/>
    </source>
</evidence>
<dbReference type="PANTHER" id="PTHR43133:SF25">
    <property type="entry name" value="RNA POLYMERASE SIGMA FACTOR RFAY-RELATED"/>
    <property type="match status" value="1"/>
</dbReference>
<dbReference type="AlphaFoldDB" id="A0A1F5EWE4"/>
<keyword evidence="3" id="KW-0731">Sigma factor</keyword>
<sequence>MKEDPDRGVSRRGNDSAAEGDDVERALTVSSSEREAYDAFVEEHAQEVYNIAMVLTGDRFRADELAQEAFLKLYRSLRHFDPDRSLRNWLYTVLKNLYIDSWRRENRMKTSSIDEPVSLGGGSSVPFQLESPEPDPERAVGSNEVAVIVRDAVSRLPKKYSMAVALCDLEGLTYEEISEVMECSIGTVRSRIHRGRKLLRERLAHVAPQLLGYTPA</sequence>
<evidence type="ECO:0000256" key="2">
    <source>
        <dbReference type="ARBA" id="ARBA00023015"/>
    </source>
</evidence>
<keyword evidence="4" id="KW-0804">Transcription</keyword>
<dbReference type="InterPro" id="IPR036388">
    <property type="entry name" value="WH-like_DNA-bd_sf"/>
</dbReference>
<dbReference type="Pfam" id="PF04542">
    <property type="entry name" value="Sigma70_r2"/>
    <property type="match status" value="1"/>
</dbReference>
<dbReference type="InterPro" id="IPR007627">
    <property type="entry name" value="RNA_pol_sigma70_r2"/>
</dbReference>
<dbReference type="Gene3D" id="1.10.1740.10">
    <property type="match status" value="1"/>
</dbReference>
<dbReference type="InterPro" id="IPR013324">
    <property type="entry name" value="RNA_pol_sigma_r3/r4-like"/>
</dbReference>
<dbReference type="InterPro" id="IPR013249">
    <property type="entry name" value="RNA_pol_sigma70_r4_t2"/>
</dbReference>
<evidence type="ECO:0000313" key="8">
    <source>
        <dbReference type="EMBL" id="OGD71464.1"/>
    </source>
</evidence>
<feature type="compositionally biased region" description="Basic and acidic residues" evidence="5">
    <location>
        <begin position="1"/>
        <end position="14"/>
    </location>
</feature>
<dbReference type="GO" id="GO:0016987">
    <property type="term" value="F:sigma factor activity"/>
    <property type="evidence" value="ECO:0007669"/>
    <property type="project" value="UniProtKB-KW"/>
</dbReference>